<dbReference type="Proteomes" id="UP000749559">
    <property type="component" value="Unassembled WGS sequence"/>
</dbReference>
<evidence type="ECO:0000313" key="3">
    <source>
        <dbReference type="EMBL" id="CAH1777116.1"/>
    </source>
</evidence>
<evidence type="ECO:0000256" key="1">
    <source>
        <dbReference type="SAM" id="MobiDB-lite"/>
    </source>
</evidence>
<evidence type="ECO:0000259" key="2">
    <source>
        <dbReference type="PROSITE" id="PS00028"/>
    </source>
</evidence>
<dbReference type="PROSITE" id="PS00028">
    <property type="entry name" value="ZINC_FINGER_C2H2_1"/>
    <property type="match status" value="1"/>
</dbReference>
<keyword evidence="4" id="KW-1185">Reference proteome</keyword>
<feature type="compositionally biased region" description="Low complexity" evidence="1">
    <location>
        <begin position="139"/>
        <end position="151"/>
    </location>
</feature>
<dbReference type="AlphaFoldDB" id="A0A8S4N7T1"/>
<feature type="region of interest" description="Disordered" evidence="1">
    <location>
        <begin position="127"/>
        <end position="242"/>
    </location>
</feature>
<dbReference type="EMBL" id="CAIIXF020000002">
    <property type="protein sequence ID" value="CAH1777116.1"/>
    <property type="molecule type" value="Genomic_DNA"/>
</dbReference>
<reference evidence="3" key="1">
    <citation type="submission" date="2022-03" db="EMBL/GenBank/DDBJ databases">
        <authorList>
            <person name="Martin C."/>
        </authorList>
    </citation>
    <scope>NUCLEOTIDE SEQUENCE</scope>
</reference>
<feature type="compositionally biased region" description="Polar residues" evidence="1">
    <location>
        <begin position="127"/>
        <end position="138"/>
    </location>
</feature>
<feature type="compositionally biased region" description="Basic and acidic residues" evidence="1">
    <location>
        <begin position="159"/>
        <end position="171"/>
    </location>
</feature>
<protein>
    <recommendedName>
        <fullName evidence="2">C2H2-type domain-containing protein</fullName>
    </recommendedName>
</protein>
<dbReference type="InterPro" id="IPR013087">
    <property type="entry name" value="Znf_C2H2_type"/>
</dbReference>
<organism evidence="3 4">
    <name type="scientific">Owenia fusiformis</name>
    <name type="common">Polychaete worm</name>
    <dbReference type="NCBI Taxonomy" id="6347"/>
    <lineage>
        <taxon>Eukaryota</taxon>
        <taxon>Metazoa</taxon>
        <taxon>Spiralia</taxon>
        <taxon>Lophotrochozoa</taxon>
        <taxon>Annelida</taxon>
        <taxon>Polychaeta</taxon>
        <taxon>Sedentaria</taxon>
        <taxon>Canalipalpata</taxon>
        <taxon>Sabellida</taxon>
        <taxon>Oweniida</taxon>
        <taxon>Oweniidae</taxon>
        <taxon>Owenia</taxon>
    </lineage>
</organism>
<gene>
    <name evidence="3" type="ORF">OFUS_LOCUS4202</name>
</gene>
<proteinExistence type="predicted"/>
<feature type="domain" description="C2H2-type" evidence="2">
    <location>
        <begin position="331"/>
        <end position="352"/>
    </location>
</feature>
<accession>A0A8S4N7T1</accession>
<name>A0A8S4N7T1_OWEFU</name>
<evidence type="ECO:0000313" key="4">
    <source>
        <dbReference type="Proteomes" id="UP000749559"/>
    </source>
</evidence>
<feature type="compositionally biased region" description="Polar residues" evidence="1">
    <location>
        <begin position="200"/>
        <end position="216"/>
    </location>
</feature>
<dbReference type="OrthoDB" id="6327333at2759"/>
<comment type="caution">
    <text evidence="3">The sequence shown here is derived from an EMBL/GenBank/DDBJ whole genome shotgun (WGS) entry which is preliminary data.</text>
</comment>
<sequence>MTFSMSMSKILSTENVLHDTPQLRSGTTKQSSSLHVLASILGEGLIFTNRMAQMKANSKTLLTQLVQDAVLKLCTQHITFDTQLEIDGIICVSPGEMVPEIVIKMHRTIMKPEEPVQAQWADITGSDVYTGSPQATHTQSQRSRNRSSQIRGSPQQPSPRHDPPHSKRRLDNQPQLEQYAIPDSMPQTSINIKPEPPYLDSQTLSGSVGSGDSNTGYGFEPESSYGVPSGSAKKRKPPELDTTSVANKIIKTEEPILIEEDMTTPTDQTYMGEDNGAIVQQDKSNQQYIRAEVSQTEADIFQTGSDIVVTGARLLHHKQKTFIDVVEKHQCNVCEELFPSNRCVEHHTMLVHNKYCSICNSRVDELTEQECKAHGREHIGEKPNHCVHCYKLFTGKPGVAMHLARDLQCLICGMRILRNNKKAHLELHSQH</sequence>